<feature type="coiled-coil region" evidence="1">
    <location>
        <begin position="354"/>
        <end position="396"/>
    </location>
</feature>
<feature type="coiled-coil region" evidence="1">
    <location>
        <begin position="799"/>
        <end position="826"/>
    </location>
</feature>
<feature type="coiled-coil region" evidence="1">
    <location>
        <begin position="519"/>
        <end position="550"/>
    </location>
</feature>
<sequence>MKSRSFCDWVIFVRECKVQLEKNKCVTKAVFETEVRMKHNHEIALKLQKQQQTSNKDKEISLIRQQVKEIEEKKMLEERLGHQKTLQLDQEEFQKKFNEAENNWNKAKNNILERHELKISEIIENNKKEREEIQHSLKLQKEKGLHDAELIFTERRKAAIAERDCFWKEVLLDNENRAKEERDRLLAEKTKRLKEASEKEFLELKDNYEKKEKELRKEFDAKINHEKEILITKKKCELEAANVQEKQRIKDLEERMQVNLSVQESIKEKECAEQALKFQRVLDTAKEEWLQQRELREAALTEEVMKREREQLHFSLTVEKEKWEKAMSDSRDRFEVERQIAYRKGVSDRDLQCTKELTEVKKSANEALEKVKANAREKLKRNLEESAIQIHAAAEKGEKDLALTIENLKKDEELSKKKAVTEALEKKSLVAANDCKMAVEATLARNKESMASLQSNIIRLKAEAGKASANLKREQLRVKDLDRSLARTNTKYLEEANQHALMHKESVRLSEKSYEKKLGQALEEQNKKYEVEMKNKLAEAEAKYSQEKMESLACAEHDTRKQLDAATETLSSQYGIKMNELRQENIHLSSKVNDLSFDLESTRAQLGERDDALYDAQSESDSLKRAHTISIIWMVSRAMQQGEVYEEKLKKIISHSEVKLSSVCMQLEEKTKMLDIKTSVAHKSAEEFRRQKAEMYKVLTNHKRDDLVRQRAETVRVATELDTISSERERVNYKFDFLKRQMGSMEDSLKELEEQMQTHSKKSTIQGGRLNLAHAKKKKRLDDEFEQLIECIELKRSEMNQVEIHLNKLDSKKSDAEEKMKVLERSFVDVLMEQQKCLLSTLSENL</sequence>
<dbReference type="EMBL" id="HBFR01025857">
    <property type="protein sequence ID" value="CAD8891398.1"/>
    <property type="molecule type" value="Transcribed_RNA"/>
</dbReference>
<keyword evidence="1" id="KW-0175">Coiled coil</keyword>
<protein>
    <submittedName>
        <fullName evidence="2">Uncharacterized protein</fullName>
    </submittedName>
</protein>
<feature type="coiled-coil region" evidence="1">
    <location>
        <begin position="83"/>
        <end position="143"/>
    </location>
</feature>
<accession>A0A7S1BNZ5</accession>
<proteinExistence type="predicted"/>
<gene>
    <name evidence="2" type="ORF">CHYS00102_LOCUS18604</name>
</gene>
<name>A0A7S1BNZ5_9STRA</name>
<feature type="coiled-coil region" evidence="1">
    <location>
        <begin position="168"/>
        <end position="228"/>
    </location>
</feature>
<feature type="coiled-coil region" evidence="1">
    <location>
        <begin position="735"/>
        <end position="762"/>
    </location>
</feature>
<dbReference type="AlphaFoldDB" id="A0A7S1BNZ5"/>
<reference evidence="2" key="1">
    <citation type="submission" date="2021-01" db="EMBL/GenBank/DDBJ databases">
        <authorList>
            <person name="Corre E."/>
            <person name="Pelletier E."/>
            <person name="Niang G."/>
            <person name="Scheremetjew M."/>
            <person name="Finn R."/>
            <person name="Kale V."/>
            <person name="Holt S."/>
            <person name="Cochrane G."/>
            <person name="Meng A."/>
            <person name="Brown T."/>
            <person name="Cohen L."/>
        </authorList>
    </citation>
    <scope>NUCLEOTIDE SEQUENCE</scope>
    <source>
        <strain evidence="2">308</strain>
    </source>
</reference>
<feature type="coiled-coil region" evidence="1">
    <location>
        <begin position="443"/>
        <end position="491"/>
    </location>
</feature>
<evidence type="ECO:0000256" key="1">
    <source>
        <dbReference type="SAM" id="Coils"/>
    </source>
</evidence>
<evidence type="ECO:0000313" key="2">
    <source>
        <dbReference type="EMBL" id="CAD8891398.1"/>
    </source>
</evidence>
<organism evidence="2">
    <name type="scientific">Corethron hystrix</name>
    <dbReference type="NCBI Taxonomy" id="216773"/>
    <lineage>
        <taxon>Eukaryota</taxon>
        <taxon>Sar</taxon>
        <taxon>Stramenopiles</taxon>
        <taxon>Ochrophyta</taxon>
        <taxon>Bacillariophyta</taxon>
        <taxon>Coscinodiscophyceae</taxon>
        <taxon>Corethrophycidae</taxon>
        <taxon>Corethrales</taxon>
        <taxon>Corethraceae</taxon>
        <taxon>Corethron</taxon>
    </lineage>
</organism>